<dbReference type="InterPro" id="IPR001054">
    <property type="entry name" value="A/G_cyclase"/>
</dbReference>
<evidence type="ECO:0000256" key="1">
    <source>
        <dbReference type="SAM" id="Phobius"/>
    </source>
</evidence>
<dbReference type="EMBL" id="BBIO01000005">
    <property type="protein sequence ID" value="GAK44794.1"/>
    <property type="molecule type" value="Genomic_DNA"/>
</dbReference>
<dbReference type="SMART" id="SM00044">
    <property type="entry name" value="CYCc"/>
    <property type="match status" value="1"/>
</dbReference>
<sequence>MQPSALFRRLAWSLPVLIVAGSLAVSVYDPLGLRTRMADVSFDLIQQFEPRPAGHPEAIYIDIDAQTAERVGAWPWPRPRLAQLIEAVHGAGASVVILDETLETPDPTSPGQVLALWPPFPADADVGAVTDALRALPDHDMALAMSLRRGPTVLSITPGKGEAHKPRNTGWALTAVGGDPYAHLPAFTEWTGNLSALDRAAASIGVHLPSQARTDMVRHLPLFANLGGDLIPASALEALRLKEGASAYEMRLRTAPTKYDITNLGGISSIAVAGKTIPTLQDGSFPLYFRMEREGASVPAWRFLEDGANALDLSGRIAVIGVSKNGIDKFHTTPIGPLPSGAIITEALDQIITGTMLTRPDWGQGAEMLLIGGGSLLILLIVLGSRRYPWPILFTLLLTGGAAYGTWYAFTDQMWILNPVQPIVTLLAVYIVSAMLNRLRIDAETRFIENQFTHRLPKSKLNKLIAQPRRIPHKGTGVEVTSMVGGLRGFNIIADRYLADPEAYADILNRFFTPATKLVHERGGMIERYMGETVHAVWNTPFPVTDHVARACDAALRMTEQLDALNDFLLEDASRLNMSYVPLSVSIGIDSGEAIAGNLGADHNFDYGISGEPVTFANYLQRHARHYGPAIIVGEGAQRILGDRYALLEVDLIATPRHPNGSRAFALLGDSIVRASPKFRALQEAHQALFEAYRHQRWAEARAVIAQARKLNGAIETLYDLYEQRIAHFEANPPGLAWNGVWYAGRI</sequence>
<keyword evidence="1" id="KW-1133">Transmembrane helix</keyword>
<feature type="transmembrane region" description="Helical" evidence="1">
    <location>
        <begin position="362"/>
        <end position="383"/>
    </location>
</feature>
<evidence type="ECO:0000259" key="2">
    <source>
        <dbReference type="PROSITE" id="PS50125"/>
    </source>
</evidence>
<protein>
    <submittedName>
        <fullName evidence="3">Putative Chase2 sensor protein</fullName>
    </submittedName>
</protein>
<dbReference type="InterPro" id="IPR050697">
    <property type="entry name" value="Adenylyl/Guanylyl_Cyclase_3/4"/>
</dbReference>
<dbReference type="GO" id="GO:0035556">
    <property type="term" value="P:intracellular signal transduction"/>
    <property type="evidence" value="ECO:0007669"/>
    <property type="project" value="InterPro"/>
</dbReference>
<comment type="caution">
    <text evidence="3">The sequence shown here is derived from an EMBL/GenBank/DDBJ whole genome shotgun (WGS) entry which is preliminary data.</text>
</comment>
<dbReference type="SUPFAM" id="SSF55073">
    <property type="entry name" value="Nucleotide cyclase"/>
    <property type="match status" value="1"/>
</dbReference>
<dbReference type="eggNOG" id="COG4252">
    <property type="taxonomic scope" value="Bacteria"/>
</dbReference>
<dbReference type="PANTHER" id="PTHR43081">
    <property type="entry name" value="ADENYLATE CYCLASE, TERMINAL-DIFFERENTIATION SPECIFIC-RELATED"/>
    <property type="match status" value="1"/>
</dbReference>
<keyword evidence="1" id="KW-0472">Membrane</keyword>
<dbReference type="InterPro" id="IPR029787">
    <property type="entry name" value="Nucleotide_cyclase"/>
</dbReference>
<keyword evidence="4" id="KW-1185">Reference proteome</keyword>
<proteinExistence type="predicted"/>
<dbReference type="GO" id="GO:0006171">
    <property type="term" value="P:cAMP biosynthetic process"/>
    <property type="evidence" value="ECO:0007669"/>
    <property type="project" value="TreeGrafter"/>
</dbReference>
<dbReference type="CDD" id="cd07302">
    <property type="entry name" value="CHD"/>
    <property type="match status" value="1"/>
</dbReference>
<evidence type="ECO:0000313" key="3">
    <source>
        <dbReference type="EMBL" id="GAK44794.1"/>
    </source>
</evidence>
<dbReference type="PANTHER" id="PTHR43081:SF1">
    <property type="entry name" value="ADENYLATE CYCLASE, TERMINAL-DIFFERENTIATION SPECIFIC"/>
    <property type="match status" value="1"/>
</dbReference>
<dbReference type="Gene3D" id="3.30.70.1230">
    <property type="entry name" value="Nucleotide cyclase"/>
    <property type="match status" value="1"/>
</dbReference>
<organism evidence="3 4">
    <name type="scientific">Tepidicaulis marinus</name>
    <dbReference type="NCBI Taxonomy" id="1333998"/>
    <lineage>
        <taxon>Bacteria</taxon>
        <taxon>Pseudomonadati</taxon>
        <taxon>Pseudomonadota</taxon>
        <taxon>Alphaproteobacteria</taxon>
        <taxon>Hyphomicrobiales</taxon>
        <taxon>Parvibaculaceae</taxon>
        <taxon>Tepidicaulis</taxon>
    </lineage>
</organism>
<dbReference type="STRING" id="1333998.M2A_1293"/>
<dbReference type="AlphaFoldDB" id="A0A081B9S6"/>
<feature type="transmembrane region" description="Helical" evidence="1">
    <location>
        <begin position="390"/>
        <end position="410"/>
    </location>
</feature>
<feature type="transmembrane region" description="Helical" evidence="1">
    <location>
        <begin position="416"/>
        <end position="436"/>
    </location>
</feature>
<evidence type="ECO:0000313" key="4">
    <source>
        <dbReference type="Proteomes" id="UP000028702"/>
    </source>
</evidence>
<dbReference type="Proteomes" id="UP000028702">
    <property type="component" value="Unassembled WGS sequence"/>
</dbReference>
<gene>
    <name evidence="3" type="ORF">M2A_1293</name>
</gene>
<name>A0A081B9S6_9HYPH</name>
<dbReference type="PROSITE" id="PS50125">
    <property type="entry name" value="GUANYLATE_CYCLASE_2"/>
    <property type="match status" value="1"/>
</dbReference>
<keyword evidence="1" id="KW-0812">Transmembrane</keyword>
<dbReference type="GO" id="GO:0004016">
    <property type="term" value="F:adenylate cyclase activity"/>
    <property type="evidence" value="ECO:0007669"/>
    <property type="project" value="UniProtKB-ARBA"/>
</dbReference>
<dbReference type="Pfam" id="PF00211">
    <property type="entry name" value="Guanylate_cyc"/>
    <property type="match status" value="1"/>
</dbReference>
<dbReference type="eggNOG" id="COG2114">
    <property type="taxonomic scope" value="Bacteria"/>
</dbReference>
<dbReference type="Pfam" id="PF05226">
    <property type="entry name" value="CHASE2"/>
    <property type="match status" value="1"/>
</dbReference>
<dbReference type="InterPro" id="IPR007890">
    <property type="entry name" value="CHASE2"/>
</dbReference>
<reference evidence="3 4" key="1">
    <citation type="submission" date="2014-07" db="EMBL/GenBank/DDBJ databases">
        <title>Tepidicaulis marinum gen. nov., sp. nov., a novel marine bacterium denitrifying nitrate to nitrous oxide strictly under microaerobic conditions.</title>
        <authorList>
            <person name="Takeuchi M."/>
            <person name="Yamagishi T."/>
            <person name="Kamagata Y."/>
            <person name="Oshima K."/>
            <person name="Hattori M."/>
            <person name="Katayama T."/>
            <person name="Hanada S."/>
            <person name="Tamaki H."/>
            <person name="Marumo K."/>
            <person name="Maeda H."/>
            <person name="Nedachi M."/>
            <person name="Iwasaki W."/>
            <person name="Suwa Y."/>
            <person name="Sakata S."/>
        </authorList>
    </citation>
    <scope>NUCLEOTIDE SEQUENCE [LARGE SCALE GENOMIC DNA]</scope>
    <source>
        <strain evidence="3 4">MA2</strain>
    </source>
</reference>
<feature type="domain" description="Guanylate cyclase" evidence="2">
    <location>
        <begin position="481"/>
        <end position="621"/>
    </location>
</feature>
<dbReference type="SMART" id="SM01080">
    <property type="entry name" value="CHASE2"/>
    <property type="match status" value="1"/>
</dbReference>
<accession>A0A081B9S6</accession>